<keyword evidence="10" id="KW-1185">Reference proteome</keyword>
<evidence type="ECO:0000256" key="4">
    <source>
        <dbReference type="ARBA" id="ARBA00022989"/>
    </source>
</evidence>
<evidence type="ECO:0000256" key="5">
    <source>
        <dbReference type="ARBA" id="ARBA00023136"/>
    </source>
</evidence>
<dbReference type="InterPro" id="IPR027469">
    <property type="entry name" value="Cation_efflux_TMD_sf"/>
</dbReference>
<evidence type="ECO:0000313" key="10">
    <source>
        <dbReference type="Proteomes" id="UP000016922"/>
    </source>
</evidence>
<evidence type="ECO:0000256" key="6">
    <source>
        <dbReference type="SAM" id="MobiDB-lite"/>
    </source>
</evidence>
<feature type="transmembrane region" description="Helical" evidence="7">
    <location>
        <begin position="274"/>
        <end position="294"/>
    </location>
</feature>
<dbReference type="NCBIfam" id="TIGR01297">
    <property type="entry name" value="CDF"/>
    <property type="match status" value="1"/>
</dbReference>
<dbReference type="Gene3D" id="1.20.1510.10">
    <property type="entry name" value="Cation efflux protein transmembrane domain"/>
    <property type="match status" value="1"/>
</dbReference>
<dbReference type="Proteomes" id="UP000016922">
    <property type="component" value="Unassembled WGS sequence"/>
</dbReference>
<keyword evidence="3 7" id="KW-0812">Transmembrane</keyword>
<sequence length="454" mass="50920">MAGKRGTLRQRKGSRDPAALRKDIEEGAKPKGDHMYRFRDQQNLDPDDKRRVEFRKKLLESVESAKFLEDYRKSDEQLKDIKSKTTRKFYADQNDRLDDWLEVNAIVKALSDDILESFDPRDDNGDGIAEGGGALQDTHGEIECFLPEDEQEKRRKAARNAKWAIYINVIANIILLAFKIAAAFSSSSLSLIASLADSALDLLCTGIVFTTHQLVAWRIGKLRHKFPVGRRRLEPLGILVFSIIMIISFIQILQESVEKLMAKGPHEATQLPHIAIAALAATIGVKGFLWFGCIRIKTTQVQALAQDCQTDVVFNSLSLIFPAVGHAMNIWWLDPLGAGLLSLFIIGDWAKTCFSNVFRLTGAVVDDRLFSKLTFLAFRFSPLVQGYKSIQAYHQGDGVWVEVDILLDEKTTLEVAHDIAETLQYCCEGLPEVDRAFITCDYTTWGPTGHASQN</sequence>
<dbReference type="OMA" id="DCKTDVY"/>
<keyword evidence="2" id="KW-0813">Transport</keyword>
<dbReference type="FunFam" id="3.30.70.1350:FF:000012">
    <property type="entry name" value="Cation diffusion facilitator 10"/>
    <property type="match status" value="1"/>
</dbReference>
<feature type="compositionally biased region" description="Basic residues" evidence="6">
    <location>
        <begin position="1"/>
        <end position="12"/>
    </location>
</feature>
<dbReference type="RefSeq" id="XP_008085251.1">
    <property type="nucleotide sequence ID" value="XM_008087060.1"/>
</dbReference>
<organism evidence="9 10">
    <name type="scientific">Glarea lozoyensis (strain ATCC 20868 / MF5171)</name>
    <dbReference type="NCBI Taxonomy" id="1116229"/>
    <lineage>
        <taxon>Eukaryota</taxon>
        <taxon>Fungi</taxon>
        <taxon>Dikarya</taxon>
        <taxon>Ascomycota</taxon>
        <taxon>Pezizomycotina</taxon>
        <taxon>Leotiomycetes</taxon>
        <taxon>Helotiales</taxon>
        <taxon>Helotiaceae</taxon>
        <taxon>Glarea</taxon>
    </lineage>
</organism>
<feature type="region of interest" description="Disordered" evidence="6">
    <location>
        <begin position="1"/>
        <end position="35"/>
    </location>
</feature>
<dbReference type="InterPro" id="IPR036837">
    <property type="entry name" value="Cation_efflux_CTD_sf"/>
</dbReference>
<dbReference type="EMBL" id="KE145369">
    <property type="protein sequence ID" value="EPE27892.1"/>
    <property type="molecule type" value="Genomic_DNA"/>
</dbReference>
<reference evidence="9 10" key="1">
    <citation type="journal article" date="2013" name="BMC Genomics">
        <title>Genomics-driven discovery of the pneumocandin biosynthetic gene cluster in the fungus Glarea lozoyensis.</title>
        <authorList>
            <person name="Chen L."/>
            <person name="Yue Q."/>
            <person name="Zhang X."/>
            <person name="Xiang M."/>
            <person name="Wang C."/>
            <person name="Li S."/>
            <person name="Che Y."/>
            <person name="Ortiz-Lopez F.J."/>
            <person name="Bills G.F."/>
            <person name="Liu X."/>
            <person name="An Z."/>
        </authorList>
    </citation>
    <scope>NUCLEOTIDE SEQUENCE [LARGE SCALE GENOMIC DNA]</scope>
    <source>
        <strain evidence="10">ATCC 20868 / MF5171</strain>
    </source>
</reference>
<proteinExistence type="predicted"/>
<name>S3CN47_GLAL2</name>
<feature type="transmembrane region" description="Helical" evidence="7">
    <location>
        <begin position="236"/>
        <end position="254"/>
    </location>
</feature>
<dbReference type="AlphaFoldDB" id="S3CN47"/>
<evidence type="ECO:0000256" key="2">
    <source>
        <dbReference type="ARBA" id="ARBA00022448"/>
    </source>
</evidence>
<feature type="transmembrane region" description="Helical" evidence="7">
    <location>
        <begin position="191"/>
        <end position="215"/>
    </location>
</feature>
<dbReference type="SUPFAM" id="SSF160240">
    <property type="entry name" value="Cation efflux protein cytoplasmic domain-like"/>
    <property type="match status" value="1"/>
</dbReference>
<feature type="domain" description="Cation efflux protein transmembrane" evidence="8">
    <location>
        <begin position="166"/>
        <end position="360"/>
    </location>
</feature>
<dbReference type="GO" id="GO:0030003">
    <property type="term" value="P:intracellular monoatomic cation homeostasis"/>
    <property type="evidence" value="ECO:0007669"/>
    <property type="project" value="UniProtKB-ARBA"/>
</dbReference>
<evidence type="ECO:0000313" key="9">
    <source>
        <dbReference type="EMBL" id="EPE27892.1"/>
    </source>
</evidence>
<dbReference type="PANTHER" id="PTHR43840">
    <property type="entry name" value="MITOCHONDRIAL METAL TRANSPORTER 1-RELATED"/>
    <property type="match status" value="1"/>
</dbReference>
<keyword evidence="5 7" id="KW-0472">Membrane</keyword>
<evidence type="ECO:0000256" key="1">
    <source>
        <dbReference type="ARBA" id="ARBA00004141"/>
    </source>
</evidence>
<dbReference type="InterPro" id="IPR058533">
    <property type="entry name" value="Cation_efflux_TM"/>
</dbReference>
<dbReference type="eggNOG" id="KOG1485">
    <property type="taxonomic scope" value="Eukaryota"/>
</dbReference>
<gene>
    <name evidence="9" type="ORF">GLAREA_04683</name>
</gene>
<protein>
    <recommendedName>
        <fullName evidence="8">Cation efflux protein transmembrane domain-containing protein</fullName>
    </recommendedName>
</protein>
<keyword evidence="4 7" id="KW-1133">Transmembrane helix</keyword>
<dbReference type="GO" id="GO:0098771">
    <property type="term" value="P:inorganic ion homeostasis"/>
    <property type="evidence" value="ECO:0007669"/>
    <property type="project" value="UniProtKB-ARBA"/>
</dbReference>
<dbReference type="GO" id="GO:0008324">
    <property type="term" value="F:monoatomic cation transmembrane transporter activity"/>
    <property type="evidence" value="ECO:0007669"/>
    <property type="project" value="InterPro"/>
</dbReference>
<dbReference type="InterPro" id="IPR002524">
    <property type="entry name" value="Cation_efflux"/>
</dbReference>
<accession>S3CN47</accession>
<dbReference type="OrthoDB" id="78296at2759"/>
<dbReference type="FunFam" id="1.20.1510.10:FF:000005">
    <property type="entry name" value="Putative Cation diffusion facilitator 1"/>
    <property type="match status" value="1"/>
</dbReference>
<dbReference type="GO" id="GO:0016020">
    <property type="term" value="C:membrane"/>
    <property type="evidence" value="ECO:0007669"/>
    <property type="project" value="UniProtKB-SubCell"/>
</dbReference>
<evidence type="ECO:0000259" key="8">
    <source>
        <dbReference type="Pfam" id="PF01545"/>
    </source>
</evidence>
<dbReference type="STRING" id="1116229.S3CN47"/>
<dbReference type="GeneID" id="19463738"/>
<dbReference type="HOGENOM" id="CLU_013430_10_0_1"/>
<evidence type="ECO:0000256" key="7">
    <source>
        <dbReference type="SAM" id="Phobius"/>
    </source>
</evidence>
<feature type="compositionally biased region" description="Basic and acidic residues" evidence="6">
    <location>
        <begin position="13"/>
        <end position="35"/>
    </location>
</feature>
<dbReference type="Gene3D" id="3.30.70.1350">
    <property type="entry name" value="Cation efflux protein, cytoplasmic domain"/>
    <property type="match status" value="1"/>
</dbReference>
<comment type="subcellular location">
    <subcellularLocation>
        <location evidence="1">Membrane</location>
        <topology evidence="1">Multi-pass membrane protein</topology>
    </subcellularLocation>
</comment>
<dbReference type="SUPFAM" id="SSF161111">
    <property type="entry name" value="Cation efflux protein transmembrane domain-like"/>
    <property type="match status" value="1"/>
</dbReference>
<dbReference type="Pfam" id="PF01545">
    <property type="entry name" value="Cation_efflux"/>
    <property type="match status" value="1"/>
</dbReference>
<evidence type="ECO:0000256" key="3">
    <source>
        <dbReference type="ARBA" id="ARBA00022692"/>
    </source>
</evidence>
<dbReference type="InterPro" id="IPR050291">
    <property type="entry name" value="CDF_Transporter"/>
</dbReference>
<dbReference type="PANTHER" id="PTHR43840:SF11">
    <property type="entry name" value="CATION DIFFUSION FACILITATOR 10"/>
    <property type="match status" value="1"/>
</dbReference>
<dbReference type="KEGG" id="glz:GLAREA_04683"/>
<feature type="transmembrane region" description="Helical" evidence="7">
    <location>
        <begin position="163"/>
        <end position="185"/>
    </location>
</feature>